<comment type="caution">
    <text evidence="1">The sequence shown here is derived from an EMBL/GenBank/DDBJ whole genome shotgun (WGS) entry which is preliminary data.</text>
</comment>
<sequence>MAEFVQRYDGKPWSVRSSTIWPMACCDCGLVHRVVLTARGAWIGIAVERDEELTAQRRAEMALVQSEEERG</sequence>
<evidence type="ECO:0000313" key="2">
    <source>
        <dbReference type="Proteomes" id="UP000603940"/>
    </source>
</evidence>
<dbReference type="RefSeq" id="WP_187777927.1">
    <property type="nucleotide sequence ID" value="NZ_JACTUZ010000019.1"/>
</dbReference>
<evidence type="ECO:0000313" key="1">
    <source>
        <dbReference type="EMBL" id="MBC9176783.1"/>
    </source>
</evidence>
<gene>
    <name evidence="1" type="ORF">IBL25_07475</name>
</gene>
<keyword evidence="2" id="KW-1185">Reference proteome</keyword>
<dbReference type="EMBL" id="JACTUZ010000019">
    <property type="protein sequence ID" value="MBC9176783.1"/>
    <property type="molecule type" value="Genomic_DNA"/>
</dbReference>
<reference evidence="1 2" key="1">
    <citation type="journal article" date="2009" name="Int. J. Syst. Evol. Microbiol.">
        <title>Transfer of Teichococcus ludipueritiae and Muricoccus roseus to the genus Roseomonas, as Roseomonas ludipueritiae comb. nov. and Roseomonas rosea comb. nov., respectively, and emended description of the genus Roseomonas.</title>
        <authorList>
            <person name="Sanchez-Porro C."/>
            <person name="Gallego V."/>
            <person name="Busse H.J."/>
            <person name="Kampfer P."/>
            <person name="Ventosa A."/>
        </authorList>
    </citation>
    <scope>NUCLEOTIDE SEQUENCE [LARGE SCALE GENOMIC DNA]</scope>
    <source>
        <strain evidence="1 2">DSM 14915</strain>
    </source>
</reference>
<accession>A0ABR7R4Y8</accession>
<protein>
    <submittedName>
        <fullName evidence="1">Uncharacterized protein</fullName>
    </submittedName>
</protein>
<proteinExistence type="predicted"/>
<organism evidence="1 2">
    <name type="scientific">Pseudoroseomonas ludipueritiae</name>
    <dbReference type="NCBI Taxonomy" id="198093"/>
    <lineage>
        <taxon>Bacteria</taxon>
        <taxon>Pseudomonadati</taxon>
        <taxon>Pseudomonadota</taxon>
        <taxon>Alphaproteobacteria</taxon>
        <taxon>Acetobacterales</taxon>
        <taxon>Acetobacteraceae</taxon>
        <taxon>Pseudoroseomonas</taxon>
    </lineage>
</organism>
<name>A0ABR7R4Y8_9PROT</name>
<dbReference type="Proteomes" id="UP000603940">
    <property type="component" value="Unassembled WGS sequence"/>
</dbReference>